<reference evidence="2 3" key="1">
    <citation type="submission" date="2023-07" db="EMBL/GenBank/DDBJ databases">
        <title>Comparative genomics of wheat-associated soil bacteria to identify genetic determinants of phenazine resistance.</title>
        <authorList>
            <person name="Mouncey N."/>
        </authorList>
    </citation>
    <scope>NUCLEOTIDE SEQUENCE [LARGE SCALE GENOMIC DNA]</scope>
    <source>
        <strain evidence="2 3">V2I4</strain>
    </source>
</reference>
<keyword evidence="3" id="KW-1185">Reference proteome</keyword>
<evidence type="ECO:0008006" key="4">
    <source>
        <dbReference type="Google" id="ProtNLM"/>
    </source>
</evidence>
<feature type="compositionally biased region" description="Basic and acidic residues" evidence="1">
    <location>
        <begin position="82"/>
        <end position="92"/>
    </location>
</feature>
<dbReference type="Proteomes" id="UP001230328">
    <property type="component" value="Unassembled WGS sequence"/>
</dbReference>
<comment type="caution">
    <text evidence="2">The sequence shown here is derived from an EMBL/GenBank/DDBJ whole genome shotgun (WGS) entry which is preliminary data.</text>
</comment>
<feature type="compositionally biased region" description="Low complexity" evidence="1">
    <location>
        <begin position="65"/>
        <end position="81"/>
    </location>
</feature>
<accession>A0ABU0T7U9</accession>
<organism evidence="2 3">
    <name type="scientific">Streptomyces umbrinus</name>
    <dbReference type="NCBI Taxonomy" id="67370"/>
    <lineage>
        <taxon>Bacteria</taxon>
        <taxon>Bacillati</taxon>
        <taxon>Actinomycetota</taxon>
        <taxon>Actinomycetes</taxon>
        <taxon>Kitasatosporales</taxon>
        <taxon>Streptomycetaceae</taxon>
        <taxon>Streptomyces</taxon>
        <taxon>Streptomyces phaeochromogenes group</taxon>
    </lineage>
</organism>
<evidence type="ECO:0000313" key="2">
    <source>
        <dbReference type="EMBL" id="MDQ1031891.1"/>
    </source>
</evidence>
<name>A0ABU0T7U9_9ACTN</name>
<evidence type="ECO:0000256" key="1">
    <source>
        <dbReference type="SAM" id="MobiDB-lite"/>
    </source>
</evidence>
<feature type="region of interest" description="Disordered" evidence="1">
    <location>
        <begin position="36"/>
        <end position="92"/>
    </location>
</feature>
<protein>
    <recommendedName>
        <fullName evidence="4">Secreted protein</fullName>
    </recommendedName>
</protein>
<dbReference type="EMBL" id="JAUSZI010000002">
    <property type="protein sequence ID" value="MDQ1031891.1"/>
    <property type="molecule type" value="Genomic_DNA"/>
</dbReference>
<sequence>MAAHTAADRIFGPLGLAVLLTAAVSFFGLRAVAEGMAEPSGESGHSHGGGTEEETTEHDTKEDPPASASESPAPESSVTSAESRHEEDGHGH</sequence>
<proteinExistence type="predicted"/>
<dbReference type="RefSeq" id="WP_307528337.1">
    <property type="nucleotide sequence ID" value="NZ_JAUSZI010000002.1"/>
</dbReference>
<gene>
    <name evidence="2" type="ORF">QF035_009473</name>
</gene>
<evidence type="ECO:0000313" key="3">
    <source>
        <dbReference type="Proteomes" id="UP001230328"/>
    </source>
</evidence>